<protein>
    <submittedName>
        <fullName evidence="1">Uncharacterized protein</fullName>
    </submittedName>
</protein>
<proteinExistence type="predicted"/>
<keyword evidence="2" id="KW-1185">Reference proteome</keyword>
<dbReference type="EMBL" id="BAABAF010000005">
    <property type="protein sequence ID" value="GAA3763309.1"/>
    <property type="molecule type" value="Genomic_DNA"/>
</dbReference>
<name>A0ABP7GE06_9MICO</name>
<sequence>MAFIPTDSASLAVFFAIASQGGSWLAVGMTMTFFPFSDATLNAGPGATNFGTPVYSAASCCMLANCVLVGPPDAASAPGTAEPPDEHAVNAIRQPAAAAISHGVLHFFDVNNDM</sequence>
<evidence type="ECO:0000313" key="1">
    <source>
        <dbReference type="EMBL" id="GAA3763309.1"/>
    </source>
</evidence>
<reference evidence="2" key="1">
    <citation type="journal article" date="2019" name="Int. J. Syst. Evol. Microbiol.">
        <title>The Global Catalogue of Microorganisms (GCM) 10K type strain sequencing project: providing services to taxonomists for standard genome sequencing and annotation.</title>
        <authorList>
            <consortium name="The Broad Institute Genomics Platform"/>
            <consortium name="The Broad Institute Genome Sequencing Center for Infectious Disease"/>
            <person name="Wu L."/>
            <person name="Ma J."/>
        </authorList>
    </citation>
    <scope>NUCLEOTIDE SEQUENCE [LARGE SCALE GENOMIC DNA]</scope>
    <source>
        <strain evidence="2">JCM 16950</strain>
    </source>
</reference>
<gene>
    <name evidence="1" type="ORF">GCM10022240_14640</name>
</gene>
<accession>A0ABP7GE06</accession>
<comment type="caution">
    <text evidence="1">The sequence shown here is derived from an EMBL/GenBank/DDBJ whole genome shotgun (WGS) entry which is preliminary data.</text>
</comment>
<evidence type="ECO:0000313" key="2">
    <source>
        <dbReference type="Proteomes" id="UP001500540"/>
    </source>
</evidence>
<organism evidence="1 2">
    <name type="scientific">Microbacterium kribbense</name>
    <dbReference type="NCBI Taxonomy" id="433645"/>
    <lineage>
        <taxon>Bacteria</taxon>
        <taxon>Bacillati</taxon>
        <taxon>Actinomycetota</taxon>
        <taxon>Actinomycetes</taxon>
        <taxon>Micrococcales</taxon>
        <taxon>Microbacteriaceae</taxon>
        <taxon>Microbacterium</taxon>
    </lineage>
</organism>
<dbReference type="Proteomes" id="UP001500540">
    <property type="component" value="Unassembled WGS sequence"/>
</dbReference>